<dbReference type="Gene3D" id="3.40.50.1820">
    <property type="entry name" value="alpha/beta hydrolase"/>
    <property type="match status" value="1"/>
</dbReference>
<dbReference type="Proteomes" id="UP000076407">
    <property type="component" value="Unassembled WGS sequence"/>
</dbReference>
<accession>A0A904A3N4</accession>
<protein>
    <recommendedName>
        <fullName evidence="4">Carboxylesterase type B domain-containing protein</fullName>
    </recommendedName>
</protein>
<evidence type="ECO:0000256" key="1">
    <source>
        <dbReference type="SAM" id="MobiDB-lite"/>
    </source>
</evidence>
<dbReference type="AlphaFoldDB" id="A0A904A3N4"/>
<proteinExistence type="predicted"/>
<evidence type="ECO:0000313" key="3">
    <source>
        <dbReference type="Proteomes" id="UP000076407"/>
    </source>
</evidence>
<dbReference type="EnsemblMetazoa" id="AQUA017634-RA">
    <property type="protein sequence ID" value="AQUA017634-PA"/>
    <property type="gene ID" value="AQUA017634"/>
</dbReference>
<dbReference type="SUPFAM" id="SSF53474">
    <property type="entry name" value="alpha/beta-Hydrolases"/>
    <property type="match status" value="1"/>
</dbReference>
<sequence length="93" mass="10473">HTQMAKIMVGLWTSFAITGKPQADNVMPWPTVSRPFGPYFRLVNPPEQKEYFVNELTNSVEKARGPRKPSSSSQTSELLGHCNDLLLKRSNVN</sequence>
<evidence type="ECO:0000313" key="2">
    <source>
        <dbReference type="EnsemblMetazoa" id="AQUA017634-PA"/>
    </source>
</evidence>
<organism evidence="2 3">
    <name type="scientific">Anopheles quadriannulatus</name>
    <name type="common">Mosquito</name>
    <dbReference type="NCBI Taxonomy" id="34691"/>
    <lineage>
        <taxon>Eukaryota</taxon>
        <taxon>Metazoa</taxon>
        <taxon>Ecdysozoa</taxon>
        <taxon>Arthropoda</taxon>
        <taxon>Hexapoda</taxon>
        <taxon>Insecta</taxon>
        <taxon>Pterygota</taxon>
        <taxon>Neoptera</taxon>
        <taxon>Endopterygota</taxon>
        <taxon>Diptera</taxon>
        <taxon>Nematocera</taxon>
        <taxon>Culicoidea</taxon>
        <taxon>Culicidae</taxon>
        <taxon>Anophelinae</taxon>
        <taxon>Anopheles</taxon>
    </lineage>
</organism>
<dbReference type="InterPro" id="IPR029058">
    <property type="entry name" value="AB_hydrolase_fold"/>
</dbReference>
<reference evidence="2" key="1">
    <citation type="submission" date="2022-10" db="UniProtKB">
        <authorList>
            <consortium name="EnsemblMetazoa"/>
        </authorList>
    </citation>
    <scope>IDENTIFICATION</scope>
    <source>
        <strain evidence="2">SANGQUA</strain>
    </source>
</reference>
<feature type="region of interest" description="Disordered" evidence="1">
    <location>
        <begin position="58"/>
        <end position="78"/>
    </location>
</feature>
<keyword evidence="3" id="KW-1185">Reference proteome</keyword>
<evidence type="ECO:0008006" key="4">
    <source>
        <dbReference type="Google" id="ProtNLM"/>
    </source>
</evidence>
<name>A0A904A3N4_ANOQN</name>